<accession>A0A0D6JG59</accession>
<gene>
    <name evidence="10" type="ORF">YBN1229_v1_2063</name>
</gene>
<evidence type="ECO:0000313" key="10">
    <source>
        <dbReference type="EMBL" id="CPR19218.1"/>
    </source>
</evidence>
<dbReference type="Pfam" id="PF13641">
    <property type="entry name" value="Glyco_tranf_2_3"/>
    <property type="match status" value="1"/>
</dbReference>
<feature type="transmembrane region" description="Helical" evidence="8">
    <location>
        <begin position="1053"/>
        <end position="1074"/>
    </location>
</feature>
<dbReference type="Gene3D" id="3.10.50.10">
    <property type="match status" value="1"/>
</dbReference>
<dbReference type="KEGG" id="fiy:BN1229_v1_2063"/>
<protein>
    <recommendedName>
        <fullName evidence="4">Chitooligosaccharide deacetylase</fullName>
    </recommendedName>
    <alternativeName>
        <fullName evidence="7">Nodulation protein B</fullName>
    </alternativeName>
</protein>
<evidence type="ECO:0000256" key="1">
    <source>
        <dbReference type="ARBA" id="ARBA00003236"/>
    </source>
</evidence>
<feature type="transmembrane region" description="Helical" evidence="8">
    <location>
        <begin position="33"/>
        <end position="54"/>
    </location>
</feature>
<dbReference type="Gene3D" id="3.20.20.370">
    <property type="entry name" value="Glycoside hydrolase/deacetylase"/>
    <property type="match status" value="1"/>
</dbReference>
<keyword evidence="11" id="KW-1185">Reference proteome</keyword>
<reference evidence="11" key="1">
    <citation type="submission" date="2015-02" db="EMBL/GenBank/DDBJ databases">
        <authorList>
            <person name="Chooi Y.-H."/>
        </authorList>
    </citation>
    <scope>NUCLEOTIDE SEQUENCE [LARGE SCALE GENOMIC DNA]</scope>
    <source>
        <strain evidence="11">strain Y</strain>
    </source>
</reference>
<evidence type="ECO:0000256" key="6">
    <source>
        <dbReference type="ARBA" id="ARBA00022679"/>
    </source>
</evidence>
<sequence>MPVGLVGVWQMMNEQATPIFTDPTGRRKRVTNLFGGMLIIAATMALIGLLVALIHSPVLPSLEHAAAVVEDVLSAKAPATTGGLNVTSQLPTLFVASSLSQNALRFAFVQSGDSRSIGSLKENASHLDAIIVDWLGAVSPDGKIALRNSASIATLREWMRQTTPHLAIFPLISEEFVGRKLAAVLASADLRRRLVGQIGEFVRSHDLSGVTFAPGQMPSSSHYAIASFLSDLRAEMRTSGGKVIIQLPNADVSSHDVELANIADYALLTLYEDTYATPAAQPLAPQSWFEAKLHAAIRRLDRTKLIVGIGAYAKDTSDAGIAQSISIQTAWDLMARSGAELLFDANSLNPHLMFEDGRRTKHTVWLLDAVTGYNQGRVALSIHPAGISLWRLGLEEPSVWDVIGRSNLPKEQLLDPIKVPQPANDVVDHDKGAVFSISDERKPGKRNITVDPRRNLIVDEKLIDIPKSRKVESWGQKNQRRVALTFDDGPDAVYTPEVLDILKEKKVPATFFIIGQNALQNPNLMWRLYAEGHEIGNHTFTHPNLAGRSTSEAEFELNATQHVIESQLRIRTALFRAPYNIDDVLTNQDGLDVLDVVSKLGYVNVRVTVDPNDWANPTSKQIVNRILKQIASKEDDESLVVLLHDSGGSRRSTITALPMIIDELHKRNYKFALVSDLLGVSRDEVMQSIHAKGIMSVALAELTGTGLGWVSFFVRSMPVLAIVTAVIGILRLAVIIVFALHHCVRERDRRALKWRPKSLSILVPAFNEDKVICKTIRSLLVSRWRKFDIIVIDDGSSDETAEVVRRMFWKTRRVKVFKKENGGKSAALNFGLRQTNAEIVIALDADTIFEPGAIEKLVRHFVDPNVGAVAGRAVVGNEVSLMARFQSLEYVSSQNLDRRAFERFNAIGVVPGAIGAWRREGLIEAGGFPHDTLAEDADATVALERRGWKVLYEPAAVAMTEAPETVRAFLKQRFRWMYGTLQVAFKHRGALKDRSAPGVRFITIPNIIIFQFLFTLLAPIMDLLLVMTLLVGLREWVLTGGLIVSDSLIKVSVYWAVFQSIDAVLAALAIRLNGERRAWSLFPLIFIQRFCYRQLLYAVAIRTLLAAIKGQFVGWGKLLRTGNVQEIARRPVPMSEAAAPA</sequence>
<keyword evidence="5" id="KW-0328">Glycosyltransferase</keyword>
<keyword evidence="8" id="KW-0812">Transmembrane</keyword>
<dbReference type="AlphaFoldDB" id="A0A0D6JG59"/>
<dbReference type="PANTHER" id="PTHR43630">
    <property type="entry name" value="POLY-BETA-1,6-N-ACETYL-D-GLUCOSAMINE SYNTHASE"/>
    <property type="match status" value="1"/>
</dbReference>
<dbReference type="InterPro" id="IPR029070">
    <property type="entry name" value="Chitinase_insertion_sf"/>
</dbReference>
<organism evidence="10 11">
    <name type="scientific">Candidatus Filomicrobium marinum</name>
    <dbReference type="NCBI Taxonomy" id="1608628"/>
    <lineage>
        <taxon>Bacteria</taxon>
        <taxon>Pseudomonadati</taxon>
        <taxon>Pseudomonadota</taxon>
        <taxon>Alphaproteobacteria</taxon>
        <taxon>Hyphomicrobiales</taxon>
        <taxon>Hyphomicrobiaceae</taxon>
        <taxon>Filomicrobium</taxon>
    </lineage>
</organism>
<feature type="domain" description="NodB homology" evidence="9">
    <location>
        <begin position="480"/>
        <end position="672"/>
    </location>
</feature>
<dbReference type="InterPro" id="IPR002509">
    <property type="entry name" value="NODB_dom"/>
</dbReference>
<feature type="transmembrane region" description="Helical" evidence="8">
    <location>
        <begin position="1007"/>
        <end position="1033"/>
    </location>
</feature>
<dbReference type="Pfam" id="PF01522">
    <property type="entry name" value="Polysacc_deac_1"/>
    <property type="match status" value="1"/>
</dbReference>
<dbReference type="GO" id="GO:0016810">
    <property type="term" value="F:hydrolase activity, acting on carbon-nitrogen (but not peptide) bonds"/>
    <property type="evidence" value="ECO:0007669"/>
    <property type="project" value="InterPro"/>
</dbReference>
<dbReference type="KEGG" id="fil:BN1229_v1_2061"/>
<evidence type="ECO:0000256" key="3">
    <source>
        <dbReference type="ARBA" id="ARBA00010973"/>
    </source>
</evidence>
<dbReference type="Gene3D" id="3.90.550.10">
    <property type="entry name" value="Spore Coat Polysaccharide Biosynthesis Protein SpsA, Chain A"/>
    <property type="match status" value="1"/>
</dbReference>
<comment type="similarity">
    <text evidence="2">Belongs to the glycosyltransferase 2 family.</text>
</comment>
<dbReference type="PANTHER" id="PTHR43630:SF1">
    <property type="entry name" value="POLY-BETA-1,6-N-ACETYL-D-GLUCOSAMINE SYNTHASE"/>
    <property type="match status" value="1"/>
</dbReference>
<name>A0A0D6JG59_9HYPH</name>
<dbReference type="CDD" id="cd06423">
    <property type="entry name" value="CESA_like"/>
    <property type="match status" value="1"/>
</dbReference>
<dbReference type="PROSITE" id="PS51677">
    <property type="entry name" value="NODB"/>
    <property type="match status" value="1"/>
</dbReference>
<dbReference type="InterPro" id="IPR011330">
    <property type="entry name" value="Glyco_hydro/deAcase_b/a-brl"/>
</dbReference>
<feature type="transmembrane region" description="Helical" evidence="8">
    <location>
        <begin position="720"/>
        <end position="740"/>
    </location>
</feature>
<dbReference type="SUPFAM" id="SSF88713">
    <property type="entry name" value="Glycoside hydrolase/deacetylase"/>
    <property type="match status" value="1"/>
</dbReference>
<dbReference type="InterPro" id="IPR017853">
    <property type="entry name" value="GH"/>
</dbReference>
<dbReference type="InterPro" id="IPR029044">
    <property type="entry name" value="Nucleotide-diphossugar_trans"/>
</dbReference>
<comment type="similarity">
    <text evidence="3">Belongs to the polysaccharide deacetylase family.</text>
</comment>
<evidence type="ECO:0000259" key="9">
    <source>
        <dbReference type="PROSITE" id="PS51677"/>
    </source>
</evidence>
<dbReference type="SUPFAM" id="SSF53448">
    <property type="entry name" value="Nucleotide-diphospho-sugar transferases"/>
    <property type="match status" value="1"/>
</dbReference>
<dbReference type="GO" id="GO:0005975">
    <property type="term" value="P:carbohydrate metabolic process"/>
    <property type="evidence" value="ECO:0007669"/>
    <property type="project" value="InterPro"/>
</dbReference>
<dbReference type="Gene3D" id="3.20.20.80">
    <property type="entry name" value="Glycosidases"/>
    <property type="match status" value="1"/>
</dbReference>
<keyword evidence="6" id="KW-0808">Transferase</keyword>
<dbReference type="SUPFAM" id="SSF51445">
    <property type="entry name" value="(Trans)glycosidases"/>
    <property type="match status" value="1"/>
</dbReference>
<evidence type="ECO:0000256" key="8">
    <source>
        <dbReference type="SAM" id="Phobius"/>
    </source>
</evidence>
<evidence type="ECO:0000313" key="11">
    <source>
        <dbReference type="Proteomes" id="UP000033187"/>
    </source>
</evidence>
<dbReference type="GO" id="GO:0016757">
    <property type="term" value="F:glycosyltransferase activity"/>
    <property type="evidence" value="ECO:0007669"/>
    <property type="project" value="UniProtKB-KW"/>
</dbReference>
<evidence type="ECO:0000256" key="5">
    <source>
        <dbReference type="ARBA" id="ARBA00022676"/>
    </source>
</evidence>
<comment type="function">
    <text evidence="1">Is involved in generating a small heat-stable compound (Nod), an acylated oligomer of N-acetylglucosamine, that stimulates mitosis in various plant protoplasts.</text>
</comment>
<evidence type="ECO:0000256" key="2">
    <source>
        <dbReference type="ARBA" id="ARBA00006739"/>
    </source>
</evidence>
<keyword evidence="8" id="KW-1133">Transmembrane helix</keyword>
<evidence type="ECO:0000256" key="7">
    <source>
        <dbReference type="ARBA" id="ARBA00032976"/>
    </source>
</evidence>
<dbReference type="EMBL" id="LN829119">
    <property type="protein sequence ID" value="CPR19218.1"/>
    <property type="molecule type" value="Genomic_DNA"/>
</dbReference>
<proteinExistence type="inferred from homology"/>
<dbReference type="Proteomes" id="UP000033187">
    <property type="component" value="Chromosome 1"/>
</dbReference>
<keyword evidence="8" id="KW-0472">Membrane</keyword>
<evidence type="ECO:0000256" key="4">
    <source>
        <dbReference type="ARBA" id="ARBA00020071"/>
    </source>
</evidence>